<protein>
    <recommendedName>
        <fullName evidence="3">Methyltransferase domain-containing protein</fullName>
    </recommendedName>
</protein>
<evidence type="ECO:0000313" key="2">
    <source>
        <dbReference type="Proteomes" id="UP000019141"/>
    </source>
</evidence>
<reference evidence="1 2" key="1">
    <citation type="journal article" date="2014" name="Nature">
        <title>An environmental bacterial taxon with a large and distinct metabolic repertoire.</title>
        <authorList>
            <person name="Wilson M.C."/>
            <person name="Mori T."/>
            <person name="Ruckert C."/>
            <person name="Uria A.R."/>
            <person name="Helf M.J."/>
            <person name="Takada K."/>
            <person name="Gernert C."/>
            <person name="Steffens U.A."/>
            <person name="Heycke N."/>
            <person name="Schmitt S."/>
            <person name="Rinke C."/>
            <person name="Helfrich E.J."/>
            <person name="Brachmann A.O."/>
            <person name="Gurgui C."/>
            <person name="Wakimoto T."/>
            <person name="Kracht M."/>
            <person name="Crusemann M."/>
            <person name="Hentschel U."/>
            <person name="Abe I."/>
            <person name="Matsunaga S."/>
            <person name="Kalinowski J."/>
            <person name="Takeyama H."/>
            <person name="Piel J."/>
        </authorList>
    </citation>
    <scope>NUCLEOTIDE SEQUENCE [LARGE SCALE GENOMIC DNA]</scope>
    <source>
        <strain evidence="2">TSY1</strain>
    </source>
</reference>
<accession>W4LCH9</accession>
<proteinExistence type="predicted"/>
<dbReference type="HOGENOM" id="CLU_1238339_0_0_7"/>
<dbReference type="InterPro" id="IPR029063">
    <property type="entry name" value="SAM-dependent_MTases_sf"/>
</dbReference>
<dbReference type="AlphaFoldDB" id="W4LCH9"/>
<dbReference type="Proteomes" id="UP000019141">
    <property type="component" value="Unassembled WGS sequence"/>
</dbReference>
<dbReference type="EMBL" id="AZHW01000964">
    <property type="protein sequence ID" value="ETW95031.1"/>
    <property type="molecule type" value="Genomic_DNA"/>
</dbReference>
<evidence type="ECO:0000313" key="1">
    <source>
        <dbReference type="EMBL" id="ETW95031.1"/>
    </source>
</evidence>
<sequence>MIDSSIIHYYDEIASSYNSRLEKDARNCHVRNYVRQYVLELKNVQRVMDFGGGTGLDLPWLIENDFDIVFCEPSTKMSAIARQLVSDRFPNASITFEIGASADFSKWCKSPDNQVDVILSNFSALNSIANIGLAFKQLGLRLTHRGHLITVLTHFPQSTTSWDKSRSCMAKQQVSTVSIGSRSMKVYYYQKKHLVEIAKTYFDLAYYQALTPYGFHFYHWIKR</sequence>
<dbReference type="CDD" id="cd02440">
    <property type="entry name" value="AdoMet_MTases"/>
    <property type="match status" value="1"/>
</dbReference>
<dbReference type="Gene3D" id="3.40.50.150">
    <property type="entry name" value="Vaccinia Virus protein VP39"/>
    <property type="match status" value="1"/>
</dbReference>
<comment type="caution">
    <text evidence="1">The sequence shown here is derived from an EMBL/GenBank/DDBJ whole genome shotgun (WGS) entry which is preliminary data.</text>
</comment>
<gene>
    <name evidence="1" type="ORF">ETSY1_32315</name>
</gene>
<dbReference type="SUPFAM" id="SSF53335">
    <property type="entry name" value="S-adenosyl-L-methionine-dependent methyltransferases"/>
    <property type="match status" value="1"/>
</dbReference>
<keyword evidence="2" id="KW-1185">Reference proteome</keyword>
<name>W4LCH9_ENTF1</name>
<evidence type="ECO:0008006" key="3">
    <source>
        <dbReference type="Google" id="ProtNLM"/>
    </source>
</evidence>
<dbReference type="Pfam" id="PF13489">
    <property type="entry name" value="Methyltransf_23"/>
    <property type="match status" value="1"/>
</dbReference>
<organism evidence="1 2">
    <name type="scientific">Entotheonella factor</name>
    <dbReference type="NCBI Taxonomy" id="1429438"/>
    <lineage>
        <taxon>Bacteria</taxon>
        <taxon>Pseudomonadati</taxon>
        <taxon>Nitrospinota/Tectimicrobiota group</taxon>
        <taxon>Candidatus Tectimicrobiota</taxon>
        <taxon>Candidatus Entotheonellia</taxon>
        <taxon>Candidatus Entotheonellales</taxon>
        <taxon>Candidatus Entotheonellaceae</taxon>
        <taxon>Candidatus Entotheonella</taxon>
    </lineage>
</organism>